<gene>
    <name evidence="2" type="ORF">GBAR_LOCUS131</name>
</gene>
<dbReference type="InterPro" id="IPR029001">
    <property type="entry name" value="ITPase-like_fam"/>
</dbReference>
<evidence type="ECO:0000256" key="1">
    <source>
        <dbReference type="ARBA" id="ARBA00022801"/>
    </source>
</evidence>
<dbReference type="AlphaFoldDB" id="A0AA35VRH9"/>
<dbReference type="GO" id="GO:0047429">
    <property type="term" value="F:nucleoside triphosphate diphosphatase activity"/>
    <property type="evidence" value="ECO:0007669"/>
    <property type="project" value="InterPro"/>
</dbReference>
<protein>
    <submittedName>
        <fullName evidence="2">dTTP/UTP pyrophosphatase</fullName>
    </submittedName>
</protein>
<proteinExistence type="predicted"/>
<dbReference type="InterPro" id="IPR003697">
    <property type="entry name" value="Maf-like"/>
</dbReference>
<sequence length="82" mass="8718">MEESIASGTPMDKAGAYAVQDTGFRPATLQGGCYTNVVGLPLCRLMEMLEELGYPVPSDMPESVGGQCFGHCPFKGSEAEQK</sequence>
<dbReference type="EMBL" id="CASHTH010000022">
    <property type="protein sequence ID" value="CAI7989118.1"/>
    <property type="molecule type" value="Genomic_DNA"/>
</dbReference>
<keyword evidence="1" id="KW-0378">Hydrolase</keyword>
<organism evidence="2 3">
    <name type="scientific">Geodia barretti</name>
    <name type="common">Barrett's horny sponge</name>
    <dbReference type="NCBI Taxonomy" id="519541"/>
    <lineage>
        <taxon>Eukaryota</taxon>
        <taxon>Metazoa</taxon>
        <taxon>Porifera</taxon>
        <taxon>Demospongiae</taxon>
        <taxon>Heteroscleromorpha</taxon>
        <taxon>Tetractinellida</taxon>
        <taxon>Astrophorina</taxon>
        <taxon>Geodiidae</taxon>
        <taxon>Geodia</taxon>
    </lineage>
</organism>
<evidence type="ECO:0000313" key="2">
    <source>
        <dbReference type="EMBL" id="CAI7989118.1"/>
    </source>
</evidence>
<dbReference type="Pfam" id="PF02545">
    <property type="entry name" value="Maf"/>
    <property type="match status" value="1"/>
</dbReference>
<evidence type="ECO:0000313" key="3">
    <source>
        <dbReference type="Proteomes" id="UP001174909"/>
    </source>
</evidence>
<dbReference type="Gene3D" id="3.90.950.10">
    <property type="match status" value="1"/>
</dbReference>
<dbReference type="SUPFAM" id="SSF52972">
    <property type="entry name" value="ITPase-like"/>
    <property type="match status" value="1"/>
</dbReference>
<reference evidence="2" key="1">
    <citation type="submission" date="2023-03" db="EMBL/GenBank/DDBJ databases">
        <authorList>
            <person name="Steffen K."/>
            <person name="Cardenas P."/>
        </authorList>
    </citation>
    <scope>NUCLEOTIDE SEQUENCE</scope>
</reference>
<keyword evidence="3" id="KW-1185">Reference proteome</keyword>
<dbReference type="Proteomes" id="UP001174909">
    <property type="component" value="Unassembled WGS sequence"/>
</dbReference>
<accession>A0AA35VRH9</accession>
<comment type="caution">
    <text evidence="2">The sequence shown here is derived from an EMBL/GenBank/DDBJ whole genome shotgun (WGS) entry which is preliminary data.</text>
</comment>
<name>A0AA35VRH9_GEOBA</name>